<dbReference type="InterPro" id="IPR057652">
    <property type="entry name" value="DSRM_RDM1"/>
</dbReference>
<evidence type="ECO:0000256" key="4">
    <source>
        <dbReference type="ARBA" id="ARBA00022884"/>
    </source>
</evidence>
<dbReference type="PANTHER" id="PTHR31164:SF1">
    <property type="entry name" value="RAD52 MOTIF-CONTAINING PROTEIN 1"/>
    <property type="match status" value="1"/>
</dbReference>
<dbReference type="CDD" id="cd12364">
    <property type="entry name" value="RRM_RDM1"/>
    <property type="match status" value="1"/>
</dbReference>
<dbReference type="SUPFAM" id="SSF54768">
    <property type="entry name" value="dsRNA-binding domain-like"/>
    <property type="match status" value="1"/>
</dbReference>
<keyword evidence="5" id="KW-0238">DNA-binding</keyword>
<evidence type="ECO:0000313" key="9">
    <source>
        <dbReference type="EMBL" id="KAG9343826.1"/>
    </source>
</evidence>
<dbReference type="InterPro" id="IPR042525">
    <property type="entry name" value="Rad52_Rad59_Rad22_sf"/>
</dbReference>
<reference evidence="9" key="1">
    <citation type="thesis" date="2021" institute="BYU ScholarsArchive" country="Provo, UT, USA">
        <title>Applications of and Algorithms for Genome Assembly and Genomic Analyses with an Emphasis on Marine Teleosts.</title>
        <authorList>
            <person name="Pickett B.D."/>
        </authorList>
    </citation>
    <scope>NUCLEOTIDE SEQUENCE</scope>
    <source>
        <strain evidence="9">HI-2016</strain>
    </source>
</reference>
<dbReference type="EMBL" id="JAFBMS010000022">
    <property type="protein sequence ID" value="KAG9343826.1"/>
    <property type="molecule type" value="Genomic_DNA"/>
</dbReference>
<evidence type="ECO:0000256" key="2">
    <source>
        <dbReference type="ARBA" id="ARBA00004604"/>
    </source>
</evidence>
<feature type="domain" description="RRM" evidence="7">
    <location>
        <begin position="33"/>
        <end position="91"/>
    </location>
</feature>
<dbReference type="GO" id="GO:0003723">
    <property type="term" value="F:RNA binding"/>
    <property type="evidence" value="ECO:0007669"/>
    <property type="project" value="UniProtKB-KW"/>
</dbReference>
<accession>A0A8T2NWE3</accession>
<evidence type="ECO:0000259" key="8">
    <source>
        <dbReference type="Pfam" id="PF25517"/>
    </source>
</evidence>
<organism evidence="9 10">
    <name type="scientific">Albula glossodonta</name>
    <name type="common">roundjaw bonefish</name>
    <dbReference type="NCBI Taxonomy" id="121402"/>
    <lineage>
        <taxon>Eukaryota</taxon>
        <taxon>Metazoa</taxon>
        <taxon>Chordata</taxon>
        <taxon>Craniata</taxon>
        <taxon>Vertebrata</taxon>
        <taxon>Euteleostomi</taxon>
        <taxon>Actinopterygii</taxon>
        <taxon>Neopterygii</taxon>
        <taxon>Teleostei</taxon>
        <taxon>Albuliformes</taxon>
        <taxon>Albulidae</taxon>
        <taxon>Albula</taxon>
    </lineage>
</organism>
<dbReference type="Gene3D" id="3.30.390.80">
    <property type="entry name" value="DNA repair protein Rad52/59/22"/>
    <property type="match status" value="1"/>
</dbReference>
<dbReference type="GO" id="GO:0005730">
    <property type="term" value="C:nucleolus"/>
    <property type="evidence" value="ECO:0007669"/>
    <property type="project" value="UniProtKB-SubCell"/>
</dbReference>
<gene>
    <name evidence="9" type="ORF">JZ751_013207</name>
</gene>
<protein>
    <recommendedName>
        <fullName evidence="11">RAD52 motif-containing protein 1</fullName>
    </recommendedName>
</protein>
<comment type="subcellular location">
    <subcellularLocation>
        <location evidence="1">Cytoplasm</location>
    </subcellularLocation>
    <subcellularLocation>
        <location evidence="2">Nucleus</location>
        <location evidence="2">Nucleolus</location>
    </subcellularLocation>
</comment>
<evidence type="ECO:0008006" key="11">
    <source>
        <dbReference type="Google" id="ProtNLM"/>
    </source>
</evidence>
<dbReference type="GO" id="GO:0006310">
    <property type="term" value="P:DNA recombination"/>
    <property type="evidence" value="ECO:0007669"/>
    <property type="project" value="UniProtKB-ARBA"/>
</dbReference>
<dbReference type="InterPro" id="IPR035979">
    <property type="entry name" value="RBD_domain_sf"/>
</dbReference>
<dbReference type="InterPro" id="IPR040224">
    <property type="entry name" value="RDM1"/>
</dbReference>
<dbReference type="Pfam" id="PF00076">
    <property type="entry name" value="RRM_1"/>
    <property type="match status" value="1"/>
</dbReference>
<dbReference type="PANTHER" id="PTHR31164">
    <property type="entry name" value="RAD52 MOTIF-CONTAINING PROTEIN 1"/>
    <property type="match status" value="1"/>
</dbReference>
<evidence type="ECO:0000256" key="1">
    <source>
        <dbReference type="ARBA" id="ARBA00004496"/>
    </source>
</evidence>
<dbReference type="Proteomes" id="UP000824540">
    <property type="component" value="Unassembled WGS sequence"/>
</dbReference>
<dbReference type="GO" id="GO:0006302">
    <property type="term" value="P:double-strand break repair"/>
    <property type="evidence" value="ECO:0007669"/>
    <property type="project" value="UniProtKB-ARBA"/>
</dbReference>
<dbReference type="GO" id="GO:0005737">
    <property type="term" value="C:cytoplasm"/>
    <property type="evidence" value="ECO:0007669"/>
    <property type="project" value="UniProtKB-SubCell"/>
</dbReference>
<evidence type="ECO:0000256" key="3">
    <source>
        <dbReference type="ARBA" id="ARBA00022490"/>
    </source>
</evidence>
<evidence type="ECO:0000256" key="6">
    <source>
        <dbReference type="ARBA" id="ARBA00023242"/>
    </source>
</evidence>
<dbReference type="InterPro" id="IPR000504">
    <property type="entry name" value="RRM_dom"/>
</dbReference>
<dbReference type="Pfam" id="PF25517">
    <property type="entry name" value="DSRM_RDM1"/>
    <property type="match status" value="1"/>
</dbReference>
<keyword evidence="4" id="KW-0694">RNA-binding</keyword>
<keyword evidence="6" id="KW-0539">Nucleus</keyword>
<evidence type="ECO:0000256" key="5">
    <source>
        <dbReference type="ARBA" id="ARBA00023125"/>
    </source>
</evidence>
<dbReference type="InterPro" id="IPR034200">
    <property type="entry name" value="RDM1_RRM"/>
</dbReference>
<keyword evidence="10" id="KW-1185">Reference proteome</keyword>
<keyword evidence="3" id="KW-0963">Cytoplasm</keyword>
<dbReference type="GO" id="GO:0003677">
    <property type="term" value="F:DNA binding"/>
    <property type="evidence" value="ECO:0007669"/>
    <property type="project" value="UniProtKB-KW"/>
</dbReference>
<dbReference type="OrthoDB" id="6287754at2759"/>
<dbReference type="SUPFAM" id="SSF54928">
    <property type="entry name" value="RNA-binding domain, RBD"/>
    <property type="match status" value="1"/>
</dbReference>
<feature type="domain" description="DM1" evidence="8">
    <location>
        <begin position="97"/>
        <end position="205"/>
    </location>
</feature>
<sequence length="263" mass="29298">MDIEADIIEFKVPIENNKTLFVWDILPTLTEAFIYESIWNIFSDFGALYLVKVCQNAAVAEPGFYAIVKFYSSAQASRAQRATQGKGLFQKSPLKGLSNYKCQELANYYLGFNGWSSQVVTLQDISSTDGAADAGAGQDSQALRFKYGCIIELSFPNHNASCRGVGVAEQSYQNFPGHMEVCLMRGKLQKCAKNNALSDAFRKVLLVLLSNGRVVVECKFDPDEILPDEDLTGVIKVSDISWDQFENMEEEDFLSELTLNMSN</sequence>
<name>A0A8T2NWE3_9TELE</name>
<evidence type="ECO:0000313" key="10">
    <source>
        <dbReference type="Proteomes" id="UP000824540"/>
    </source>
</evidence>
<dbReference type="AlphaFoldDB" id="A0A8T2NWE3"/>
<proteinExistence type="predicted"/>
<comment type="caution">
    <text evidence="9">The sequence shown here is derived from an EMBL/GenBank/DDBJ whole genome shotgun (WGS) entry which is preliminary data.</text>
</comment>
<evidence type="ECO:0000259" key="7">
    <source>
        <dbReference type="Pfam" id="PF00076"/>
    </source>
</evidence>